<organism evidence="3 4">
    <name type="scientific">Xiphorhynchus elegans</name>
    <name type="common">elegant woodcreeper</name>
    <dbReference type="NCBI Taxonomy" id="269412"/>
    <lineage>
        <taxon>Eukaryota</taxon>
        <taxon>Metazoa</taxon>
        <taxon>Chordata</taxon>
        <taxon>Craniata</taxon>
        <taxon>Vertebrata</taxon>
        <taxon>Euteleostomi</taxon>
        <taxon>Archelosauria</taxon>
        <taxon>Archosauria</taxon>
        <taxon>Dinosauria</taxon>
        <taxon>Saurischia</taxon>
        <taxon>Theropoda</taxon>
        <taxon>Coelurosauria</taxon>
        <taxon>Aves</taxon>
        <taxon>Neognathae</taxon>
        <taxon>Neoaves</taxon>
        <taxon>Telluraves</taxon>
        <taxon>Australaves</taxon>
        <taxon>Passeriformes</taxon>
        <taxon>Dendrocolaptidae</taxon>
        <taxon>Xiphorhynchus</taxon>
    </lineage>
</organism>
<dbReference type="EMBL" id="VZUH01067418">
    <property type="protein sequence ID" value="NXU92803.1"/>
    <property type="molecule type" value="Genomic_DNA"/>
</dbReference>
<keyword evidence="4" id="KW-1185">Reference proteome</keyword>
<dbReference type="AlphaFoldDB" id="A0A7L3PNB0"/>
<evidence type="ECO:0000313" key="3">
    <source>
        <dbReference type="EMBL" id="NXU92803.1"/>
    </source>
</evidence>
<gene>
    <name evidence="3" type="primary">H2eb1</name>
    <name evidence="3" type="ORF">XIPELE_R10913</name>
</gene>
<keyword evidence="1" id="KW-0325">Glycoprotein</keyword>
<evidence type="ECO:0000256" key="1">
    <source>
        <dbReference type="ARBA" id="ARBA00023180"/>
    </source>
</evidence>
<dbReference type="SUPFAM" id="SSF54452">
    <property type="entry name" value="MHC antigen-recognition domain"/>
    <property type="match status" value="1"/>
</dbReference>
<dbReference type="SMART" id="SM00921">
    <property type="entry name" value="MHC_II_beta"/>
    <property type="match status" value="1"/>
</dbReference>
<feature type="non-terminal residue" evidence="3">
    <location>
        <position position="86"/>
    </location>
</feature>
<dbReference type="Gene3D" id="3.10.320.10">
    <property type="entry name" value="Class II Histocompatibility Antigen, M Beta Chain, Chain B, domain 1"/>
    <property type="match status" value="1"/>
</dbReference>
<feature type="non-terminal residue" evidence="3">
    <location>
        <position position="1"/>
    </location>
</feature>
<dbReference type="Pfam" id="PF00969">
    <property type="entry name" value="MHC_II_beta"/>
    <property type="match status" value="1"/>
</dbReference>
<feature type="domain" description="MHC class II beta chain N-terminal" evidence="2">
    <location>
        <begin position="20"/>
        <end position="86"/>
    </location>
</feature>
<dbReference type="InterPro" id="IPR000353">
    <property type="entry name" value="MHC_II_b_N"/>
</dbReference>
<accession>A0A7L3PNB0</accession>
<dbReference type="GO" id="GO:0019882">
    <property type="term" value="P:antigen processing and presentation"/>
    <property type="evidence" value="ECO:0007669"/>
    <property type="project" value="InterPro"/>
</dbReference>
<dbReference type="Proteomes" id="UP000551443">
    <property type="component" value="Unassembled WGS sequence"/>
</dbReference>
<dbReference type="GO" id="GO:0006955">
    <property type="term" value="P:immune response"/>
    <property type="evidence" value="ECO:0007669"/>
    <property type="project" value="InterPro"/>
</dbReference>
<evidence type="ECO:0000313" key="4">
    <source>
        <dbReference type="Proteomes" id="UP000551443"/>
    </source>
</evidence>
<dbReference type="GO" id="GO:0042613">
    <property type="term" value="C:MHC class II protein complex"/>
    <property type="evidence" value="ECO:0007669"/>
    <property type="project" value="InterPro"/>
</dbReference>
<evidence type="ECO:0000259" key="2">
    <source>
        <dbReference type="SMART" id="SM00921"/>
    </source>
</evidence>
<sequence>GTNPDLSPAHTEVLQIIANDECHFINGTDRVRLLERYFKYFYNREQFVHFDSDVGHFVGDTPFGEIQARNWNNDPEWMELKRAEID</sequence>
<comment type="caution">
    <text evidence="3">The sequence shown here is derived from an EMBL/GenBank/DDBJ whole genome shotgun (WGS) entry which is preliminary data.</text>
</comment>
<name>A0A7L3PNB0_9DEND</name>
<dbReference type="InterPro" id="IPR011162">
    <property type="entry name" value="MHC_I/II-like_Ag-recog"/>
</dbReference>
<protein>
    <submittedName>
        <fullName evidence="3">HB21 protein</fullName>
    </submittedName>
</protein>
<proteinExistence type="predicted"/>
<dbReference type="InterPro" id="IPR014745">
    <property type="entry name" value="MHC_II_a/b_N"/>
</dbReference>
<reference evidence="3 4" key="1">
    <citation type="submission" date="2019-09" db="EMBL/GenBank/DDBJ databases">
        <title>Bird 10,000 Genomes (B10K) Project - Family phase.</title>
        <authorList>
            <person name="Zhang G."/>
        </authorList>
    </citation>
    <scope>NUCLEOTIDE SEQUENCE [LARGE SCALE GENOMIC DNA]</scope>
    <source>
        <strain evidence="3">OUT-0059</strain>
        <tissue evidence="3">Muscle</tissue>
    </source>
</reference>